<dbReference type="STRING" id="1202724.AM493_03600"/>
<dbReference type="GO" id="GO:0016887">
    <property type="term" value="F:ATP hydrolysis activity"/>
    <property type="evidence" value="ECO:0007669"/>
    <property type="project" value="InterPro"/>
</dbReference>
<comment type="caution">
    <text evidence="8">The sequence shown here is derived from an EMBL/GenBank/DDBJ whole genome shotgun (WGS) entry which is preliminary data.</text>
</comment>
<keyword evidence="3 6" id="KW-0547">Nucleotide-binding</keyword>
<evidence type="ECO:0000313" key="8">
    <source>
        <dbReference type="EMBL" id="KOS05223.1"/>
    </source>
</evidence>
<proteinExistence type="inferred from homology"/>
<evidence type="ECO:0000256" key="6">
    <source>
        <dbReference type="RuleBase" id="RU003651"/>
    </source>
</evidence>
<dbReference type="Gene3D" id="3.40.50.300">
    <property type="entry name" value="P-loop containing nucleotide triphosphate hydrolases"/>
    <property type="match status" value="1"/>
</dbReference>
<gene>
    <name evidence="8" type="ORF">AM493_03600</name>
</gene>
<dbReference type="InterPro" id="IPR003593">
    <property type="entry name" value="AAA+_ATPase"/>
</dbReference>
<comment type="subcellular location">
    <subcellularLocation>
        <location evidence="1">Cytoplasm</location>
    </subcellularLocation>
</comment>
<dbReference type="InterPro" id="IPR027417">
    <property type="entry name" value="P-loop_NTPase"/>
</dbReference>
<dbReference type="Gene3D" id="1.25.40.10">
    <property type="entry name" value="Tetratricopeptide repeat domain"/>
    <property type="match status" value="1"/>
</dbReference>
<dbReference type="OrthoDB" id="9809379at2"/>
<dbReference type="PATRIC" id="fig|1202724.3.peg.740"/>
<accession>A0A0M8M7U1</accession>
<evidence type="ECO:0000256" key="2">
    <source>
        <dbReference type="ARBA" id="ARBA00022490"/>
    </source>
</evidence>
<dbReference type="AlphaFoldDB" id="A0A0M8M7U1"/>
<dbReference type="Pfam" id="PF14559">
    <property type="entry name" value="TPR_19"/>
    <property type="match status" value="1"/>
</dbReference>
<dbReference type="InterPro" id="IPR050168">
    <property type="entry name" value="AAA_ATPase_domain"/>
</dbReference>
<dbReference type="InterPro" id="IPR019734">
    <property type="entry name" value="TPR_rpt"/>
</dbReference>
<dbReference type="PROSITE" id="PS50005">
    <property type="entry name" value="TPR"/>
    <property type="match status" value="1"/>
</dbReference>
<keyword evidence="2" id="KW-0963">Cytoplasm</keyword>
<dbReference type="GO" id="GO:0051301">
    <property type="term" value="P:cell division"/>
    <property type="evidence" value="ECO:0007669"/>
    <property type="project" value="UniProtKB-KW"/>
</dbReference>
<comment type="similarity">
    <text evidence="6">Belongs to the AAA ATPase family.</text>
</comment>
<keyword evidence="8" id="KW-0131">Cell cycle</keyword>
<evidence type="ECO:0000313" key="9">
    <source>
        <dbReference type="Proteomes" id="UP000037755"/>
    </source>
</evidence>
<dbReference type="InterPro" id="IPR003960">
    <property type="entry name" value="ATPase_AAA_CS"/>
</dbReference>
<keyword evidence="5" id="KW-0802">TPR repeat</keyword>
<dbReference type="EMBL" id="LIYD01000005">
    <property type="protein sequence ID" value="KOS05223.1"/>
    <property type="molecule type" value="Genomic_DNA"/>
</dbReference>
<reference evidence="8 9" key="1">
    <citation type="submission" date="2015-08" db="EMBL/GenBank/DDBJ databases">
        <title>Whole genome sequence of Flavobacterium akiainvivens IK-1T, from decaying Wikstroemia oahuensis, an endemic Hawaiian shrub.</title>
        <authorList>
            <person name="Wan X."/>
            <person name="Hou S."/>
            <person name="Saito J."/>
            <person name="Donachie S."/>
        </authorList>
    </citation>
    <scope>NUCLEOTIDE SEQUENCE [LARGE SCALE GENOMIC DNA]</scope>
    <source>
        <strain evidence="8 9">IK-1</strain>
    </source>
</reference>
<dbReference type="Proteomes" id="UP000037755">
    <property type="component" value="Unassembled WGS sequence"/>
</dbReference>
<keyword evidence="8" id="KW-0132">Cell division</keyword>
<evidence type="ECO:0000259" key="7">
    <source>
        <dbReference type="SMART" id="SM00382"/>
    </source>
</evidence>
<dbReference type="SUPFAM" id="SSF48452">
    <property type="entry name" value="TPR-like"/>
    <property type="match status" value="1"/>
</dbReference>
<dbReference type="GO" id="GO:0005737">
    <property type="term" value="C:cytoplasm"/>
    <property type="evidence" value="ECO:0007669"/>
    <property type="project" value="UniProtKB-SubCell"/>
</dbReference>
<dbReference type="PANTHER" id="PTHR23077:SF171">
    <property type="entry name" value="NUCLEAR VALOSIN-CONTAINING PROTEIN-LIKE"/>
    <property type="match status" value="1"/>
</dbReference>
<sequence length="437" mass="48862">MDNSNIESLKEALKYSPENIPLRFLLADNLLTLNRFDEAEHEYRIILQASNDTRATLGLARIYYAKGSYSACNVILEELIESGRHDVDTLVLYTRALIKENAMGKAIEVYQKVLQLNPGYANEELDSQLRSRVGYTEQDGDGDDEVDSRFLEKPSVTFSDVGGMEHVKKEIDLKIIKPLQHADLYKAYGKKAGGGILLYGPPGCGKTFIAKATAGQVNSKFLSVGLNDILDMWIGSSEKNLHEIFELARHNNPCVLFIDEIDALGASRSDMKQSSGRHLINQFLQELDGIEGNNEGVLVLGATNTPWNLDPAFRRPGRFDRIIFIPPPDQETREAILRLKLQSKPAEDIDYRQVAKKTEHYSGADIDAIIDIAIEAKLEAAFVDGIPKPLSTKDLLEAVKKHKPSTQEWFATAKNFALFANDTGLYDDILTYLKIKK</sequence>
<name>A0A0M8M7U1_9FLAO</name>
<dbReference type="Gene3D" id="1.10.8.60">
    <property type="match status" value="1"/>
</dbReference>
<dbReference type="SMART" id="SM00382">
    <property type="entry name" value="AAA"/>
    <property type="match status" value="1"/>
</dbReference>
<dbReference type="Pfam" id="PF00004">
    <property type="entry name" value="AAA"/>
    <property type="match status" value="1"/>
</dbReference>
<dbReference type="InterPro" id="IPR011990">
    <property type="entry name" value="TPR-like_helical_dom_sf"/>
</dbReference>
<dbReference type="RefSeq" id="WP_054406291.1">
    <property type="nucleotide sequence ID" value="NZ_FOYA01000006.1"/>
</dbReference>
<dbReference type="PROSITE" id="PS00674">
    <property type="entry name" value="AAA"/>
    <property type="match status" value="1"/>
</dbReference>
<keyword evidence="9" id="KW-1185">Reference proteome</keyword>
<dbReference type="GO" id="GO:0005524">
    <property type="term" value="F:ATP binding"/>
    <property type="evidence" value="ECO:0007669"/>
    <property type="project" value="UniProtKB-KW"/>
</dbReference>
<evidence type="ECO:0000256" key="3">
    <source>
        <dbReference type="ARBA" id="ARBA00022741"/>
    </source>
</evidence>
<dbReference type="SUPFAM" id="SSF52540">
    <property type="entry name" value="P-loop containing nucleoside triphosphate hydrolases"/>
    <property type="match status" value="1"/>
</dbReference>
<feature type="domain" description="AAA+ ATPase" evidence="7">
    <location>
        <begin position="192"/>
        <end position="329"/>
    </location>
</feature>
<organism evidence="8 9">
    <name type="scientific">Flavobacterium akiainvivens</name>
    <dbReference type="NCBI Taxonomy" id="1202724"/>
    <lineage>
        <taxon>Bacteria</taxon>
        <taxon>Pseudomonadati</taxon>
        <taxon>Bacteroidota</taxon>
        <taxon>Flavobacteriia</taxon>
        <taxon>Flavobacteriales</taxon>
        <taxon>Flavobacteriaceae</taxon>
        <taxon>Flavobacterium</taxon>
    </lineage>
</organism>
<evidence type="ECO:0000256" key="5">
    <source>
        <dbReference type="PROSITE-ProRule" id="PRU00339"/>
    </source>
</evidence>
<evidence type="ECO:0000256" key="1">
    <source>
        <dbReference type="ARBA" id="ARBA00004496"/>
    </source>
</evidence>
<feature type="repeat" description="TPR" evidence="5">
    <location>
        <begin position="87"/>
        <end position="120"/>
    </location>
</feature>
<keyword evidence="4 6" id="KW-0067">ATP-binding</keyword>
<dbReference type="InterPro" id="IPR003959">
    <property type="entry name" value="ATPase_AAA_core"/>
</dbReference>
<dbReference type="FunFam" id="3.40.50.300:FF:001054">
    <property type="entry name" value="ATPase, AAA family, putative"/>
    <property type="match status" value="1"/>
</dbReference>
<dbReference type="PANTHER" id="PTHR23077">
    <property type="entry name" value="AAA-FAMILY ATPASE"/>
    <property type="match status" value="1"/>
</dbReference>
<evidence type="ECO:0000256" key="4">
    <source>
        <dbReference type="ARBA" id="ARBA00022840"/>
    </source>
</evidence>
<protein>
    <submittedName>
        <fullName evidence="8">Cell division protein</fullName>
    </submittedName>
</protein>